<dbReference type="PRINTS" id="PR00723">
    <property type="entry name" value="SUBTILISIN"/>
</dbReference>
<feature type="active site" description="Charge relay system" evidence="5">
    <location>
        <position position="113"/>
    </location>
</feature>
<dbReference type="PANTHER" id="PTHR43399:SF5">
    <property type="entry name" value="PEPTIDASE S8 FAMILY WITH PROTEASE-ASSOCIATED DOMAIN"/>
    <property type="match status" value="1"/>
</dbReference>
<evidence type="ECO:0000256" key="5">
    <source>
        <dbReference type="PROSITE-ProRule" id="PRU01240"/>
    </source>
</evidence>
<evidence type="ECO:0000313" key="7">
    <source>
        <dbReference type="EMBL" id="AEG61845.1"/>
    </source>
</evidence>
<keyword evidence="1 5" id="KW-0645">Protease</keyword>
<dbReference type="GO" id="GO:0006508">
    <property type="term" value="P:proteolysis"/>
    <property type="evidence" value="ECO:0007669"/>
    <property type="project" value="UniProtKB-KW"/>
</dbReference>
<evidence type="ECO:0000256" key="1">
    <source>
        <dbReference type="ARBA" id="ARBA00022670"/>
    </source>
</evidence>
<dbReference type="PROSITE" id="PS51892">
    <property type="entry name" value="SUBTILASE"/>
    <property type="match status" value="1"/>
</dbReference>
<dbReference type="CDD" id="cd04842">
    <property type="entry name" value="Peptidases_S8_Kp43_protease"/>
    <property type="match status" value="1"/>
</dbReference>
<feature type="domain" description="SLH" evidence="6">
    <location>
        <begin position="888"/>
        <end position="951"/>
    </location>
</feature>
<evidence type="ECO:0000259" key="6">
    <source>
        <dbReference type="PROSITE" id="PS51272"/>
    </source>
</evidence>
<dbReference type="eggNOG" id="COG1404">
    <property type="taxonomic scope" value="Bacteria"/>
</dbReference>
<reference evidence="8" key="1">
    <citation type="submission" date="2011-05" db="EMBL/GenBank/DDBJ databases">
        <title>Complete sequence of Desulfotomaculum ruminis DSM 2154.</title>
        <authorList>
            <person name="Lucas S."/>
            <person name="Copeland A."/>
            <person name="Lapidus A."/>
            <person name="Cheng J.-F."/>
            <person name="Goodwin L."/>
            <person name="Pitluck S."/>
            <person name="Lu M."/>
            <person name="Detter J.C."/>
            <person name="Han C."/>
            <person name="Tapia R."/>
            <person name="Land M."/>
            <person name="Hauser L."/>
            <person name="Kyrpides N."/>
            <person name="Ivanova N."/>
            <person name="Mikhailova N."/>
            <person name="Pagani I."/>
            <person name="Stams A.J.M."/>
            <person name="Plugge C.M."/>
            <person name="Muyzer G."/>
            <person name="Kuever J."/>
            <person name="Parshina S.N."/>
            <person name="Ivanova A.E."/>
            <person name="Nazina T.N."/>
            <person name="Brambilla E."/>
            <person name="Spring S."/>
            <person name="Klenk H.-P."/>
            <person name="Woyke T."/>
        </authorList>
    </citation>
    <scope>NUCLEOTIDE SEQUENCE [LARGE SCALE GENOMIC DNA]</scope>
    <source>
        <strain evidence="8">ATCC 23193 / DSM 2154 / NCIB 8452 / DL</strain>
    </source>
</reference>
<dbReference type="InterPro" id="IPR034058">
    <property type="entry name" value="TagA/B/C/D_pept_dom"/>
</dbReference>
<keyword evidence="4 5" id="KW-0720">Serine protease</keyword>
<dbReference type="InterPro" id="IPR015500">
    <property type="entry name" value="Peptidase_S8_subtilisin-rel"/>
</dbReference>
<dbReference type="HOGENOM" id="CLU_294530_0_0_9"/>
<dbReference type="STRING" id="696281.Desru_3643"/>
<dbReference type="Pfam" id="PF00395">
    <property type="entry name" value="SLH"/>
    <property type="match status" value="3"/>
</dbReference>
<dbReference type="Proteomes" id="UP000009234">
    <property type="component" value="Chromosome"/>
</dbReference>
<dbReference type="InterPro" id="IPR001119">
    <property type="entry name" value="SLH_dom"/>
</dbReference>
<dbReference type="PROSITE" id="PS51272">
    <property type="entry name" value="SLH"/>
    <property type="match status" value="3"/>
</dbReference>
<name>F6DNF4_DESRL</name>
<dbReference type="GO" id="GO:0004252">
    <property type="term" value="F:serine-type endopeptidase activity"/>
    <property type="evidence" value="ECO:0007669"/>
    <property type="project" value="UniProtKB-UniRule"/>
</dbReference>
<feature type="active site" description="Charge relay system" evidence="5">
    <location>
        <position position="77"/>
    </location>
</feature>
<dbReference type="InterPro" id="IPR036852">
    <property type="entry name" value="Peptidase_S8/S53_dom_sf"/>
</dbReference>
<evidence type="ECO:0000256" key="4">
    <source>
        <dbReference type="ARBA" id="ARBA00022825"/>
    </source>
</evidence>
<reference evidence="7 8" key="2">
    <citation type="journal article" date="2012" name="Stand. Genomic Sci.">
        <title>Complete genome sequence of the sulfate-reducing firmicute Desulfotomaculum ruminis type strain (DL(T)).</title>
        <authorList>
            <person name="Spring S."/>
            <person name="Visser M."/>
            <person name="Lu M."/>
            <person name="Copeland A."/>
            <person name="Lapidus A."/>
            <person name="Lucas S."/>
            <person name="Cheng J.F."/>
            <person name="Han C."/>
            <person name="Tapia R."/>
            <person name="Goodwin L.A."/>
            <person name="Pitluck S."/>
            <person name="Ivanova N."/>
            <person name="Land M."/>
            <person name="Hauser L."/>
            <person name="Larimer F."/>
            <person name="Rohde M."/>
            <person name="Goker M."/>
            <person name="Detter J.C."/>
            <person name="Kyrpides N.C."/>
            <person name="Woyke T."/>
            <person name="Schaap P.J."/>
            <person name="Plugge C.M."/>
            <person name="Muyzer G."/>
            <person name="Kuever J."/>
            <person name="Pereira I.A."/>
            <person name="Parshina S.N."/>
            <person name="Bernier-Latmani R."/>
            <person name="Stams A.J."/>
            <person name="Klenk H.P."/>
        </authorList>
    </citation>
    <scope>NUCLEOTIDE SEQUENCE [LARGE SCALE GENOMIC DNA]</scope>
    <source>
        <strain evidence="8">ATCC 23193 / DSM 2154 / NCIB 8452 / DL</strain>
    </source>
</reference>
<dbReference type="InterPro" id="IPR000209">
    <property type="entry name" value="Peptidase_S8/S53_dom"/>
</dbReference>
<dbReference type="PANTHER" id="PTHR43399">
    <property type="entry name" value="SUBTILISIN-RELATED"/>
    <property type="match status" value="1"/>
</dbReference>
<gene>
    <name evidence="7" type="ordered locus">Desru_3643</name>
</gene>
<feature type="domain" description="SLH" evidence="6">
    <location>
        <begin position="956"/>
        <end position="1016"/>
    </location>
</feature>
<comment type="similarity">
    <text evidence="5">Belongs to the peptidase S8 family.</text>
</comment>
<keyword evidence="3 5" id="KW-0378">Hydrolase</keyword>
<dbReference type="Gene3D" id="2.60.120.380">
    <property type="match status" value="1"/>
</dbReference>
<dbReference type="InterPro" id="IPR022398">
    <property type="entry name" value="Peptidase_S8_His-AS"/>
</dbReference>
<evidence type="ECO:0000313" key="8">
    <source>
        <dbReference type="Proteomes" id="UP000009234"/>
    </source>
</evidence>
<feature type="active site" description="Charge relay system" evidence="5">
    <location>
        <position position="308"/>
    </location>
</feature>
<organism evidence="7 8">
    <name type="scientific">Desulforamulus ruminis (strain ATCC 23193 / DSM 2154 / NCIMB 8452 / DL)</name>
    <name type="common">Desulfotomaculum ruminis</name>
    <dbReference type="NCBI Taxonomy" id="696281"/>
    <lineage>
        <taxon>Bacteria</taxon>
        <taxon>Bacillati</taxon>
        <taxon>Bacillota</taxon>
        <taxon>Clostridia</taxon>
        <taxon>Eubacteriales</taxon>
        <taxon>Peptococcaceae</taxon>
        <taxon>Desulforamulus</taxon>
    </lineage>
</organism>
<protein>
    <submittedName>
        <fullName evidence="7">Peptidase S8 and S53 subtilisin kexin sedolisin</fullName>
    </submittedName>
</protein>
<dbReference type="KEGG" id="dru:Desru_3643"/>
<feature type="domain" description="SLH" evidence="6">
    <location>
        <begin position="827"/>
        <end position="887"/>
    </location>
</feature>
<proteinExistence type="inferred from homology"/>
<dbReference type="SUPFAM" id="SSF52743">
    <property type="entry name" value="Subtilisin-like"/>
    <property type="match status" value="1"/>
</dbReference>
<evidence type="ECO:0000256" key="3">
    <source>
        <dbReference type="ARBA" id="ARBA00022801"/>
    </source>
</evidence>
<dbReference type="AlphaFoldDB" id="F6DNF4"/>
<dbReference type="eggNOG" id="COG1657">
    <property type="taxonomic scope" value="Bacteria"/>
</dbReference>
<dbReference type="PROSITE" id="PS00137">
    <property type="entry name" value="SUBTILASE_HIS"/>
    <property type="match status" value="1"/>
</dbReference>
<accession>F6DNF4</accession>
<dbReference type="EMBL" id="CP002780">
    <property type="protein sequence ID" value="AEG61845.1"/>
    <property type="molecule type" value="Genomic_DNA"/>
</dbReference>
<sequence>MISYQSIVKYRKIFALVHIFLLLPWPLWGKAWALEPNYQLENNLAAGILGIPALWTLNPGINGLGLTGKGQTVAVADAGLDGGNMETLHPDLKDRLTGVKDFSGDGWGDPNGHGTHIAGSIVGTGAKSQGYIRGMAPEAGLYFQATYNEAEKNLRIPSVYDLLNDAYNAPGQPRIHVNSWGANFSDGIYDWNSYSLDKFVWDHPDMVVLKSAGNGYKTAKPFVSSPGSAKNAVTVGSTEGVRGIDTGSDNPGQVVGFSSRGTFDGRIKPEVLAPGTWILSTRKTNPNLEGDNYIGVYNQYYGYMSGTSMSTALTAGSLALLRQYLVQKGLSPSAAQMKALLIFGTRILPGVSGSDQGFGRVDAERSIIAMDQGDVKVLDEKGLNTGEELTYTYTSNGQPFRVVMAYTDYPKTPGIGKDLVNDLDVKVTGPDGKEVYWGNGYIDGDHLNNTEGILIDKPQKGETYTIEVSASEVVHGPQPFALVYGSLPWQGTLSEVHDNELTFNDGQTLRVNQEVTIRLTDGSAATEAAINEIPAGAEVYLVYGEEGEISHLDALYNTIHSKLQAKEGSNQLVIEDGTRWSLAEEAKIFVGDNELQWSELPLEAEIELTVNPGDDKVWRVEVKNLPDNSPYYSLPLSEKDITIAIQNSRSSGKVVLSAADPEDTSKPVTLAFAAGLASKLVSNGLPVELRLPGLSIEIPVGEFGRIGKSEEGAQLQLRVAWQTVGEQSLPAADPFMYLRPVGKLVEIRPTLVWPDGSQLAISSSNSFLKVTITSPLGSTAGLNLQRLGTYRYSELSQVWGLVNIDYNPDTGRSTFYTNRFGKFGILEASRTFEDITDHWARTDIEIMAARQIVRGMAPQTFAPDLTVTRGQFTAMLVRTLGLSEESVSPAEFSDLPGDYWCAGAVGTAVKMGLVSGYGDGTFGANDPITREQMAAMLVRAMRYGTEKNLNESALNPIHFTDEENISSWARSSVAIVAQEGLMKGREAGGFAPQEFTTRAEAAVVMVRLLSYRGNNW</sequence>
<keyword evidence="2" id="KW-0677">Repeat</keyword>
<dbReference type="InterPro" id="IPR051048">
    <property type="entry name" value="Peptidase_S8/S53_subtilisin"/>
</dbReference>
<evidence type="ECO:0000256" key="2">
    <source>
        <dbReference type="ARBA" id="ARBA00022737"/>
    </source>
</evidence>
<dbReference type="Pfam" id="PF00082">
    <property type="entry name" value="Peptidase_S8"/>
    <property type="match status" value="1"/>
</dbReference>
<dbReference type="Gene3D" id="3.40.50.200">
    <property type="entry name" value="Peptidase S8/S53 domain"/>
    <property type="match status" value="1"/>
</dbReference>
<keyword evidence="8" id="KW-1185">Reference proteome</keyword>